<dbReference type="PANTHER" id="PTHR11895">
    <property type="entry name" value="TRANSAMIDASE"/>
    <property type="match status" value="1"/>
</dbReference>
<dbReference type="Proteomes" id="UP000199664">
    <property type="component" value="Unassembled WGS sequence"/>
</dbReference>
<evidence type="ECO:0000313" key="3">
    <source>
        <dbReference type="Proteomes" id="UP000199664"/>
    </source>
</evidence>
<dbReference type="Pfam" id="PF01425">
    <property type="entry name" value="Amidase"/>
    <property type="match status" value="1"/>
</dbReference>
<protein>
    <submittedName>
        <fullName evidence="2">Amidase</fullName>
    </submittedName>
</protein>
<evidence type="ECO:0000313" key="2">
    <source>
        <dbReference type="EMBL" id="SEL89074.1"/>
    </source>
</evidence>
<dbReference type="Gene3D" id="3.90.1300.10">
    <property type="entry name" value="Amidase signature (AS) domain"/>
    <property type="match status" value="1"/>
</dbReference>
<proteinExistence type="predicted"/>
<keyword evidence="3" id="KW-1185">Reference proteome</keyword>
<sequence>MNAASMDTVGWYGRSVADLNLVASAFRFLADDTPRIRTLRGLRVGLCRTPSWARIEPAGEEALLNAASRLAAAGVVVEDLALPDVCDGLFEAYLDIYYSEGGRSFQPELLAAPSLLAEPLRDQAENRRALTKDRLREAYAVADRCRLSFDGLFREALDVVLTPSAPGEAPMGLENTGSSVFNGYWSILHAPCVGIPAGCGRHGMPVGVTLAARRLDDTALLQIAELLSPVIDAPG</sequence>
<dbReference type="STRING" id="1036779.SAMN04515666_10611"/>
<feature type="domain" description="Amidase" evidence="1">
    <location>
        <begin position="4"/>
        <end position="221"/>
    </location>
</feature>
<dbReference type="InterPro" id="IPR023631">
    <property type="entry name" value="Amidase_dom"/>
</dbReference>
<evidence type="ECO:0000259" key="1">
    <source>
        <dbReference type="Pfam" id="PF01425"/>
    </source>
</evidence>
<dbReference type="EMBL" id="FOAN01000006">
    <property type="protein sequence ID" value="SEL89074.1"/>
    <property type="molecule type" value="Genomic_DNA"/>
</dbReference>
<name>A0A1H7TX00_9HYPH</name>
<dbReference type="InterPro" id="IPR000120">
    <property type="entry name" value="Amidase"/>
</dbReference>
<accession>A0A1H7TX00</accession>
<dbReference type="AlphaFoldDB" id="A0A1H7TX00"/>
<dbReference type="SUPFAM" id="SSF75304">
    <property type="entry name" value="Amidase signature (AS) enzymes"/>
    <property type="match status" value="1"/>
</dbReference>
<gene>
    <name evidence="2" type="ORF">SAMN04515666_10611</name>
</gene>
<dbReference type="InterPro" id="IPR036928">
    <property type="entry name" value="AS_sf"/>
</dbReference>
<organism evidence="2 3">
    <name type="scientific">Bosea lupini</name>
    <dbReference type="NCBI Taxonomy" id="1036779"/>
    <lineage>
        <taxon>Bacteria</taxon>
        <taxon>Pseudomonadati</taxon>
        <taxon>Pseudomonadota</taxon>
        <taxon>Alphaproteobacteria</taxon>
        <taxon>Hyphomicrobiales</taxon>
        <taxon>Boseaceae</taxon>
        <taxon>Bosea</taxon>
    </lineage>
</organism>
<dbReference type="GO" id="GO:0003824">
    <property type="term" value="F:catalytic activity"/>
    <property type="evidence" value="ECO:0007669"/>
    <property type="project" value="InterPro"/>
</dbReference>
<reference evidence="3" key="1">
    <citation type="submission" date="2016-10" db="EMBL/GenBank/DDBJ databases">
        <authorList>
            <person name="Varghese N."/>
            <person name="Submissions S."/>
        </authorList>
    </citation>
    <scope>NUCLEOTIDE SEQUENCE [LARGE SCALE GENOMIC DNA]</scope>
    <source>
        <strain evidence="3">LMG 26383,CCUG 61248,R- 45681</strain>
    </source>
</reference>